<evidence type="ECO:0000313" key="15">
    <source>
        <dbReference type="Proteomes" id="UP000316425"/>
    </source>
</evidence>
<dbReference type="PANTHER" id="PTHR11669">
    <property type="entry name" value="REPLICATION FACTOR C / DNA POLYMERASE III GAMMA-TAU SUBUNIT"/>
    <property type="match status" value="1"/>
</dbReference>
<dbReference type="InterPro" id="IPR050238">
    <property type="entry name" value="DNA_Rep/Repair_Clamp_Loader"/>
</dbReference>
<dbReference type="InterPro" id="IPR045085">
    <property type="entry name" value="HLD_clamp_pol_III_gamma_tau"/>
</dbReference>
<dbReference type="GO" id="GO:0006261">
    <property type="term" value="P:DNA-templated DNA replication"/>
    <property type="evidence" value="ECO:0007669"/>
    <property type="project" value="TreeGrafter"/>
</dbReference>
<dbReference type="Pfam" id="PF12169">
    <property type="entry name" value="DNA_pol3_gamma3"/>
    <property type="match status" value="1"/>
</dbReference>
<dbReference type="CDD" id="cd00009">
    <property type="entry name" value="AAA"/>
    <property type="match status" value="1"/>
</dbReference>
<dbReference type="InterPro" id="IPR001270">
    <property type="entry name" value="ClpA/B"/>
</dbReference>
<feature type="domain" description="AAA+ ATPase" evidence="13">
    <location>
        <begin position="37"/>
        <end position="179"/>
    </location>
</feature>
<dbReference type="CDD" id="cd18137">
    <property type="entry name" value="HLD_clamp_pol_III_gamma_tau"/>
    <property type="match status" value="1"/>
</dbReference>
<dbReference type="Gene3D" id="1.20.272.10">
    <property type="match status" value="1"/>
</dbReference>
<evidence type="ECO:0000256" key="3">
    <source>
        <dbReference type="ARBA" id="ARBA00022679"/>
    </source>
</evidence>
<protein>
    <recommendedName>
        <fullName evidence="2">DNA-directed DNA polymerase</fullName>
        <ecNumber evidence="2">2.7.7.7</ecNumber>
    </recommendedName>
</protein>
<dbReference type="InterPro" id="IPR008921">
    <property type="entry name" value="DNA_pol3_clamp-load_cplx_C"/>
</dbReference>
<keyword evidence="4 14" id="KW-0548">Nucleotidyltransferase</keyword>
<dbReference type="NCBIfam" id="NF004046">
    <property type="entry name" value="PRK05563.1"/>
    <property type="match status" value="1"/>
</dbReference>
<dbReference type="GO" id="GO:0009360">
    <property type="term" value="C:DNA polymerase III complex"/>
    <property type="evidence" value="ECO:0007669"/>
    <property type="project" value="InterPro"/>
</dbReference>
<evidence type="ECO:0000256" key="1">
    <source>
        <dbReference type="ARBA" id="ARBA00006360"/>
    </source>
</evidence>
<dbReference type="Gene3D" id="1.10.8.60">
    <property type="match status" value="1"/>
</dbReference>
<evidence type="ECO:0000256" key="10">
    <source>
        <dbReference type="ARBA" id="ARBA00022932"/>
    </source>
</evidence>
<comment type="similarity">
    <text evidence="1">Belongs to the DnaX/STICHEL family.</text>
</comment>
<accession>A0A556P6E2</accession>
<organism evidence="14 15">
    <name type="scientific">Allobacillus salarius</name>
    <dbReference type="NCBI Taxonomy" id="1955272"/>
    <lineage>
        <taxon>Bacteria</taxon>
        <taxon>Bacillati</taxon>
        <taxon>Bacillota</taxon>
        <taxon>Bacilli</taxon>
        <taxon>Bacillales</taxon>
        <taxon>Bacillaceae</taxon>
        <taxon>Allobacillus</taxon>
    </lineage>
</organism>
<evidence type="ECO:0000256" key="4">
    <source>
        <dbReference type="ARBA" id="ARBA00022695"/>
    </source>
</evidence>
<dbReference type="InterPro" id="IPR022754">
    <property type="entry name" value="DNA_pol_III_gamma-3"/>
</dbReference>
<name>A0A556P6E2_9BACI</name>
<dbReference type="InterPro" id="IPR012763">
    <property type="entry name" value="DNA_pol_III_sug/sutau_N"/>
</dbReference>
<keyword evidence="6" id="KW-0479">Metal-binding</keyword>
<evidence type="ECO:0000256" key="2">
    <source>
        <dbReference type="ARBA" id="ARBA00012417"/>
    </source>
</evidence>
<dbReference type="GO" id="GO:0003677">
    <property type="term" value="F:DNA binding"/>
    <property type="evidence" value="ECO:0007669"/>
    <property type="project" value="InterPro"/>
</dbReference>
<feature type="region of interest" description="Disordered" evidence="12">
    <location>
        <begin position="529"/>
        <end position="550"/>
    </location>
</feature>
<dbReference type="Proteomes" id="UP000316425">
    <property type="component" value="Unassembled WGS sequence"/>
</dbReference>
<evidence type="ECO:0000256" key="11">
    <source>
        <dbReference type="ARBA" id="ARBA00049244"/>
    </source>
</evidence>
<dbReference type="Gene3D" id="3.40.50.300">
    <property type="entry name" value="P-loop containing nucleotide triphosphate hydrolases"/>
    <property type="match status" value="1"/>
</dbReference>
<dbReference type="FunFam" id="3.40.50.300:FF:000014">
    <property type="entry name" value="DNA polymerase III subunit gamma/tau"/>
    <property type="match status" value="1"/>
</dbReference>
<keyword evidence="8" id="KW-0862">Zinc</keyword>
<evidence type="ECO:0000256" key="9">
    <source>
        <dbReference type="ARBA" id="ARBA00022840"/>
    </source>
</evidence>
<gene>
    <name evidence="14" type="primary">dnaX</name>
    <name evidence="14" type="ORF">FPQ13_12785</name>
</gene>
<dbReference type="GO" id="GO:0005524">
    <property type="term" value="F:ATP binding"/>
    <property type="evidence" value="ECO:0007669"/>
    <property type="project" value="UniProtKB-KW"/>
</dbReference>
<dbReference type="SUPFAM" id="SSF52540">
    <property type="entry name" value="P-loop containing nucleoside triphosphate hydrolases"/>
    <property type="match status" value="1"/>
</dbReference>
<keyword evidence="10" id="KW-0239">DNA-directed DNA polymerase</keyword>
<dbReference type="SUPFAM" id="SSF48019">
    <property type="entry name" value="post-AAA+ oligomerization domain-like"/>
    <property type="match status" value="1"/>
</dbReference>
<comment type="catalytic activity">
    <reaction evidence="11">
        <text>DNA(n) + a 2'-deoxyribonucleoside 5'-triphosphate = DNA(n+1) + diphosphate</text>
        <dbReference type="Rhea" id="RHEA:22508"/>
        <dbReference type="Rhea" id="RHEA-COMP:17339"/>
        <dbReference type="Rhea" id="RHEA-COMP:17340"/>
        <dbReference type="ChEBI" id="CHEBI:33019"/>
        <dbReference type="ChEBI" id="CHEBI:61560"/>
        <dbReference type="ChEBI" id="CHEBI:173112"/>
        <dbReference type="EC" id="2.7.7.7"/>
    </reaction>
</comment>
<dbReference type="PANTHER" id="PTHR11669:SF0">
    <property type="entry name" value="PROTEIN STICHEL-LIKE 2"/>
    <property type="match status" value="1"/>
</dbReference>
<evidence type="ECO:0000256" key="5">
    <source>
        <dbReference type="ARBA" id="ARBA00022705"/>
    </source>
</evidence>
<dbReference type="InterPro" id="IPR003593">
    <property type="entry name" value="AAA+_ATPase"/>
</dbReference>
<evidence type="ECO:0000256" key="7">
    <source>
        <dbReference type="ARBA" id="ARBA00022741"/>
    </source>
</evidence>
<dbReference type="NCBIfam" id="TIGR02397">
    <property type="entry name" value="dnaX_nterm"/>
    <property type="match status" value="1"/>
</dbReference>
<evidence type="ECO:0000256" key="12">
    <source>
        <dbReference type="SAM" id="MobiDB-lite"/>
    </source>
</evidence>
<comment type="caution">
    <text evidence="14">The sequence shown here is derived from an EMBL/GenBank/DDBJ whole genome shotgun (WGS) entry which is preliminary data.</text>
</comment>
<evidence type="ECO:0000256" key="6">
    <source>
        <dbReference type="ARBA" id="ARBA00022723"/>
    </source>
</evidence>
<dbReference type="EC" id="2.7.7.7" evidence="2"/>
<dbReference type="GO" id="GO:0046872">
    <property type="term" value="F:metal ion binding"/>
    <property type="evidence" value="ECO:0007669"/>
    <property type="project" value="UniProtKB-KW"/>
</dbReference>
<keyword evidence="9" id="KW-0067">ATP-binding</keyword>
<dbReference type="FunFam" id="1.10.8.60:FF:000013">
    <property type="entry name" value="DNA polymerase III subunit gamma/tau"/>
    <property type="match status" value="1"/>
</dbReference>
<keyword evidence="5" id="KW-0235">DNA replication</keyword>
<feature type="region of interest" description="Disordered" evidence="12">
    <location>
        <begin position="397"/>
        <end position="418"/>
    </location>
</feature>
<dbReference type="RefSeq" id="WP_144089712.1">
    <property type="nucleotide sequence ID" value="NZ_VMHE01000048.1"/>
</dbReference>
<dbReference type="PRINTS" id="PR00300">
    <property type="entry name" value="CLPPROTEASEA"/>
</dbReference>
<dbReference type="InterPro" id="IPR027417">
    <property type="entry name" value="P-loop_NTPase"/>
</dbReference>
<evidence type="ECO:0000259" key="13">
    <source>
        <dbReference type="SMART" id="SM00382"/>
    </source>
</evidence>
<dbReference type="GO" id="GO:0003887">
    <property type="term" value="F:DNA-directed DNA polymerase activity"/>
    <property type="evidence" value="ECO:0007669"/>
    <property type="project" value="UniProtKB-KW"/>
</dbReference>
<sequence>MAYQALYRVWRPTDFRDVVGQEHITRTLQNALLQNKVAHAYLFTGPRGTGKTSAAKIFSKAINCERSPVEEPCGECSACQGIQDGTVSDIIEIDAASNNGVDDIREIRDKVKYAPTSVKYKVYIIDEVHMLSQGAFNALLKTLEEPPEHVIFILATTEPHKIPLTIISRCQRFDFKRISQQAITDRLKYILDEESVQYEENAMIHISLTAEGGMRDALSLLDQAIAYSDDSTISMDDVLAVTGSIAQEHLFTLTNALLEHNAKETLQLLDHQLQSGKDPGRFVFDFIHYLRDVLMYKSSRGQAEVLVRAIPNEDFKEQTEKISRHWLETAIGILNKTQQDMRWTNSPQVLLEVALLDLQEIDLHSTEDQPAAPAEDTAVLQRQVAQLEKALNQLKEQGVQVKQEPSPVKETKRRTNRGSGYKIPYEKIRRTLTEATKEDIQNVKQNWANFMDQLKRNSPPAHAKLVDSKPRAASGDSLIISFRYEIHCSLVMENQTMIESQLSEYTGQHLTIIPVPETEWTTIREDFLNQQQQTDEPAKQEETEEDPLVAEARKLVGNELLEIKES</sequence>
<dbReference type="OrthoDB" id="9810148at2"/>
<dbReference type="SMART" id="SM00382">
    <property type="entry name" value="AAA"/>
    <property type="match status" value="1"/>
</dbReference>
<keyword evidence="7" id="KW-0547">Nucleotide-binding</keyword>
<keyword evidence="3 14" id="KW-0808">Transferase</keyword>
<dbReference type="Pfam" id="PF22608">
    <property type="entry name" value="DNAX_ATPase_lid"/>
    <property type="match status" value="1"/>
</dbReference>
<dbReference type="Pfam" id="PF13177">
    <property type="entry name" value="DNA_pol3_delta2"/>
    <property type="match status" value="1"/>
</dbReference>
<proteinExistence type="inferred from homology"/>
<reference evidence="14 15" key="1">
    <citation type="submission" date="2019-07" db="EMBL/GenBank/DDBJ databases">
        <title>Allobacillus sp. nov. SKP isolated from shrimp paste of Euphausiacea.</title>
        <authorList>
            <person name="Kanchanasin P."/>
            <person name="Tanasupawat S."/>
            <person name="Shi W."/>
            <person name="Wu L."/>
            <person name="Ma J."/>
        </authorList>
    </citation>
    <scope>NUCLEOTIDE SEQUENCE [LARGE SCALE GENOMIC DNA]</scope>
    <source>
        <strain evidence="14 15">SKP4-8</strain>
    </source>
</reference>
<evidence type="ECO:0000313" key="14">
    <source>
        <dbReference type="EMBL" id="TSJ59959.1"/>
    </source>
</evidence>
<evidence type="ECO:0000256" key="8">
    <source>
        <dbReference type="ARBA" id="ARBA00022833"/>
    </source>
</evidence>
<dbReference type="AlphaFoldDB" id="A0A556P6E2"/>
<keyword evidence="15" id="KW-1185">Reference proteome</keyword>
<dbReference type="EMBL" id="VMHE01000048">
    <property type="protein sequence ID" value="TSJ59959.1"/>
    <property type="molecule type" value="Genomic_DNA"/>
</dbReference>